<dbReference type="Proteomes" id="UP000003635">
    <property type="component" value="Unassembled WGS sequence"/>
</dbReference>
<evidence type="ECO:0000256" key="1">
    <source>
        <dbReference type="SAM" id="MobiDB-lite"/>
    </source>
</evidence>
<protein>
    <submittedName>
        <fullName evidence="2">Uncharacterized protein</fullName>
    </submittedName>
</protein>
<accession>Q2CHA4</accession>
<sequence length="48" mass="5156">MHGGAAGSGAPKGNRNALKHGKYTAEARALNAHVRDLLRKGREFIEDI</sequence>
<keyword evidence="3" id="KW-1185">Reference proteome</keyword>
<dbReference type="HOGENOM" id="CLU_3155537_0_0_5"/>
<proteinExistence type="predicted"/>
<name>Q2CHA4_OCEGH</name>
<evidence type="ECO:0000313" key="2">
    <source>
        <dbReference type="EMBL" id="EAR52135.1"/>
    </source>
</evidence>
<dbReference type="STRING" id="314256.OG2516_18760"/>
<gene>
    <name evidence="2" type="ORF">OG2516_18760</name>
</gene>
<reference evidence="2 3" key="1">
    <citation type="journal article" date="2010" name="J. Bacteriol.">
        <title>Genome sequences of Oceanicola granulosus HTCC2516(T) and Oceanicola batsensis HTCC2597(TDelta).</title>
        <authorList>
            <person name="Thrash J.C."/>
            <person name="Cho J.C."/>
            <person name="Vergin K.L."/>
            <person name="Giovannoni S.J."/>
        </authorList>
    </citation>
    <scope>NUCLEOTIDE SEQUENCE [LARGE SCALE GENOMIC DNA]</scope>
    <source>
        <strain evidence="3">ATCC BAA-861 / DSM 15982 / KCTC 12143 / HTCC2516</strain>
    </source>
</reference>
<organism evidence="2 3">
    <name type="scientific">Oceanicola granulosus (strain ATCC BAA-861 / DSM 15982 / KCTC 12143 / HTCC2516)</name>
    <dbReference type="NCBI Taxonomy" id="314256"/>
    <lineage>
        <taxon>Bacteria</taxon>
        <taxon>Pseudomonadati</taxon>
        <taxon>Pseudomonadota</taxon>
        <taxon>Alphaproteobacteria</taxon>
        <taxon>Rhodobacterales</taxon>
        <taxon>Roseobacteraceae</taxon>
        <taxon>Oceanicola</taxon>
    </lineage>
</organism>
<comment type="caution">
    <text evidence="2">The sequence shown here is derived from an EMBL/GenBank/DDBJ whole genome shotgun (WGS) entry which is preliminary data.</text>
</comment>
<dbReference type="EMBL" id="AAOT01000006">
    <property type="protein sequence ID" value="EAR52135.1"/>
    <property type="molecule type" value="Genomic_DNA"/>
</dbReference>
<evidence type="ECO:0000313" key="3">
    <source>
        <dbReference type="Proteomes" id="UP000003635"/>
    </source>
</evidence>
<feature type="region of interest" description="Disordered" evidence="1">
    <location>
        <begin position="1"/>
        <end position="21"/>
    </location>
</feature>
<dbReference type="AlphaFoldDB" id="Q2CHA4"/>